<evidence type="ECO:0000313" key="2">
    <source>
        <dbReference type="Proteomes" id="UP000050277"/>
    </source>
</evidence>
<sequence>MSYTINCNANDVAQWLRSDITPAFQAIGLGVTEAIRNEISPYPAQPAKPVDHWYERGYGQRWKRKDGSIGGRKTSQTLGRRWMIASRGRMVMVLMNTSTYSPFVHRAEDQTAAHANTGWVTDTEAISRVVDSPLIDGLVGTALGTILR</sequence>
<gene>
    <name evidence="1" type="ORF">SE18_24550</name>
</gene>
<evidence type="ECO:0000313" key="1">
    <source>
        <dbReference type="EMBL" id="KPL80229.1"/>
    </source>
</evidence>
<organism evidence="1 2">
    <name type="scientific">Herpetosiphon geysericola</name>
    <dbReference type="NCBI Taxonomy" id="70996"/>
    <lineage>
        <taxon>Bacteria</taxon>
        <taxon>Bacillati</taxon>
        <taxon>Chloroflexota</taxon>
        <taxon>Chloroflexia</taxon>
        <taxon>Herpetosiphonales</taxon>
        <taxon>Herpetosiphonaceae</taxon>
        <taxon>Herpetosiphon</taxon>
    </lineage>
</organism>
<protein>
    <recommendedName>
        <fullName evidence="3">Virion morphogenesis protein</fullName>
    </recommendedName>
</protein>
<dbReference type="EMBL" id="LGKP01000040">
    <property type="protein sequence ID" value="KPL80229.1"/>
    <property type="molecule type" value="Genomic_DNA"/>
</dbReference>
<dbReference type="RefSeq" id="WP_054537114.1">
    <property type="nucleotide sequence ID" value="NZ_LGKP01000040.1"/>
</dbReference>
<dbReference type="OrthoDB" id="173349at2"/>
<dbReference type="STRING" id="70996.SE18_24550"/>
<accession>A0A0P6XWZ4</accession>
<proteinExistence type="predicted"/>
<comment type="caution">
    <text evidence="1">The sequence shown here is derived from an EMBL/GenBank/DDBJ whole genome shotgun (WGS) entry which is preliminary data.</text>
</comment>
<dbReference type="AlphaFoldDB" id="A0A0P6XWZ4"/>
<dbReference type="Proteomes" id="UP000050277">
    <property type="component" value="Unassembled WGS sequence"/>
</dbReference>
<keyword evidence="2" id="KW-1185">Reference proteome</keyword>
<evidence type="ECO:0008006" key="3">
    <source>
        <dbReference type="Google" id="ProtNLM"/>
    </source>
</evidence>
<reference evidence="1 2" key="1">
    <citation type="submission" date="2015-07" db="EMBL/GenBank/DDBJ databases">
        <title>Whole genome sequence of Herpetosiphon geysericola DSM 7119.</title>
        <authorList>
            <person name="Hemp J."/>
            <person name="Ward L.M."/>
            <person name="Pace L.A."/>
            <person name="Fischer W.W."/>
        </authorList>
    </citation>
    <scope>NUCLEOTIDE SEQUENCE [LARGE SCALE GENOMIC DNA]</scope>
    <source>
        <strain evidence="1 2">DSM 7119</strain>
    </source>
</reference>
<name>A0A0P6XWZ4_9CHLR</name>